<organism evidence="1 2">
    <name type="scientific">Pneumocystis oryctolagi</name>
    <dbReference type="NCBI Taxonomy" id="42067"/>
    <lineage>
        <taxon>Eukaryota</taxon>
        <taxon>Fungi</taxon>
        <taxon>Dikarya</taxon>
        <taxon>Ascomycota</taxon>
        <taxon>Taphrinomycotina</taxon>
        <taxon>Pneumocystomycetes</taxon>
        <taxon>Pneumocystaceae</taxon>
        <taxon>Pneumocystis</taxon>
    </lineage>
</organism>
<dbReference type="EMBL" id="JABTEG010000011">
    <property type="protein sequence ID" value="KAG4304099.1"/>
    <property type="molecule type" value="Genomic_DNA"/>
</dbReference>
<dbReference type="Proteomes" id="UP000768646">
    <property type="component" value="Unassembled WGS sequence"/>
</dbReference>
<reference evidence="1 2" key="1">
    <citation type="journal article" date="2021" name="Commun. Biol.">
        <title>Genomic insights into the host specific adaptation of the Pneumocystis genus.</title>
        <authorList>
            <person name="Cisse O.H."/>
            <person name="Ma L."/>
            <person name="Dekker J.P."/>
            <person name="Khil P.P."/>
            <person name="Youn J.-H."/>
            <person name="Brenchley J.M."/>
            <person name="Blair R."/>
            <person name="Pahar B."/>
            <person name="Chabe M."/>
            <person name="Van Rompay K.K.A."/>
            <person name="Keesler R."/>
            <person name="Sukura A."/>
            <person name="Hirsch V."/>
            <person name="Kutty G."/>
            <person name="Liu Y."/>
            <person name="Peng L."/>
            <person name="Chen J."/>
            <person name="Song J."/>
            <person name="Weissenbacher-Lang C."/>
            <person name="Xu J."/>
            <person name="Upham N.S."/>
            <person name="Stajich J.E."/>
            <person name="Cuomo C.A."/>
            <person name="Cushion M.T."/>
            <person name="Kovacs J.A."/>
        </authorList>
    </citation>
    <scope>NUCLEOTIDE SEQUENCE [LARGE SCALE GENOMIC DNA]</scope>
    <source>
        <strain evidence="1 2">RABM</strain>
    </source>
</reference>
<comment type="caution">
    <text evidence="1">The sequence shown here is derived from an EMBL/GenBank/DDBJ whole genome shotgun (WGS) entry which is preliminary data.</text>
</comment>
<sequence length="721" mass="84274">MEIDTNPLNPFNDDLKEKNPSKIAIERLEQEVFSENFSKEKLVDAVKHLSDVAEKFGLDSESIDKGISMMCRSHHIDQSNTITIINSMMPCEKVKQKTVIRIFGSLGHGRGRASLFVQFKNILLKWVVMVYDYLEGYDELNQLYGVVFHYIGFVTLRKYLCHILILITRRNNVKAFRIEKLLEIQRQTPNDQSIFALLQLYKSYYPDIVITKFLKVQDKLFDHPNKSWLKKVNALQESISKKIEKEQDISHFEIMDNFCRGFKKQKFGNFVIPEVRTFGSKKESYTIEEVRTKQDLIEHIDNIEFPSQLASILNNPVLQNLLILRCPEFAIERLNFWLDAKLSSDLKEDSSDAYISDILKYLEKFTYVFKETLLSIDNFLNKLLLSWDGIKYREPLFDLLIHMPIKPEKDIATLLSYLIKTQYLKNLNYCIDLMFFFSRLIRQWVIKYTILTCKDENYWKLPSNNNILNNPFNSVLFLLENVDHLCLDMLKYHKNDIRIHDSILSFYELLSDLIVQEKLPNIILPSSHIIYQCFFSGNGMSLSRICGLIVGYKDAFDYHEKSKVKSIYHRNIVDYFNSFVMDFCNCLWRNRAFNKQDKNSLGCQLSDEVIAALKALAEMQGIFFGSIFSITHGTVFARWSAETLKDLENASTNITKKHVGPVSNTSLKRWAEEGGLQITLNDFRILVLNKLHEKHYTGIYDFLYSSMASLKERRSSEIYTT</sequence>
<evidence type="ECO:0000313" key="2">
    <source>
        <dbReference type="Proteomes" id="UP000768646"/>
    </source>
</evidence>
<gene>
    <name evidence="1" type="ORF">PORY_002463</name>
</gene>
<proteinExistence type="predicted"/>
<keyword evidence="2" id="KW-1185">Reference proteome</keyword>
<name>A0ACB7CGG3_9ASCO</name>
<accession>A0ACB7CGG3</accession>
<evidence type="ECO:0000313" key="1">
    <source>
        <dbReference type="EMBL" id="KAG4304099.1"/>
    </source>
</evidence>
<protein>
    <submittedName>
        <fullName evidence="1">Uncharacterized protein</fullName>
    </submittedName>
</protein>